<accession>A0ACC0MXV0</accession>
<organism evidence="1 2">
    <name type="scientific">Rhododendron molle</name>
    <name type="common">Chinese azalea</name>
    <name type="synonym">Azalea mollis</name>
    <dbReference type="NCBI Taxonomy" id="49168"/>
    <lineage>
        <taxon>Eukaryota</taxon>
        <taxon>Viridiplantae</taxon>
        <taxon>Streptophyta</taxon>
        <taxon>Embryophyta</taxon>
        <taxon>Tracheophyta</taxon>
        <taxon>Spermatophyta</taxon>
        <taxon>Magnoliopsida</taxon>
        <taxon>eudicotyledons</taxon>
        <taxon>Gunneridae</taxon>
        <taxon>Pentapetalae</taxon>
        <taxon>asterids</taxon>
        <taxon>Ericales</taxon>
        <taxon>Ericaceae</taxon>
        <taxon>Ericoideae</taxon>
        <taxon>Rhodoreae</taxon>
        <taxon>Rhododendron</taxon>
    </lineage>
</organism>
<comment type="caution">
    <text evidence="1">The sequence shown here is derived from an EMBL/GenBank/DDBJ whole genome shotgun (WGS) entry which is preliminary data.</text>
</comment>
<name>A0ACC0MXV0_RHOML</name>
<keyword evidence="2" id="KW-1185">Reference proteome</keyword>
<dbReference type="EMBL" id="CM046394">
    <property type="protein sequence ID" value="KAI8545449.1"/>
    <property type="molecule type" value="Genomic_DNA"/>
</dbReference>
<evidence type="ECO:0000313" key="2">
    <source>
        <dbReference type="Proteomes" id="UP001062846"/>
    </source>
</evidence>
<evidence type="ECO:0000313" key="1">
    <source>
        <dbReference type="EMBL" id="KAI8545449.1"/>
    </source>
</evidence>
<protein>
    <submittedName>
        <fullName evidence="1">Uncharacterized protein</fullName>
    </submittedName>
</protein>
<sequence>MVRCEHRDMPEPVKLLGCVLVHCRDLPDPVQDWSHHLKYAEVLENVTRISLSEEIIINSFLELEEGAIKALQVEEPGKLPDRTAYPNRPKANEIGKVEREEIARVVKELMEGEEGKKVREKMKGLQDATENVLNKDGSSANSLSELAFRWKN</sequence>
<gene>
    <name evidence="1" type="ORF">RHMOL_Rhmol07G0040800</name>
</gene>
<proteinExistence type="predicted"/>
<dbReference type="Proteomes" id="UP001062846">
    <property type="component" value="Chromosome 7"/>
</dbReference>
<reference evidence="1" key="1">
    <citation type="submission" date="2022-02" db="EMBL/GenBank/DDBJ databases">
        <title>Plant Genome Project.</title>
        <authorList>
            <person name="Zhang R.-G."/>
        </authorList>
    </citation>
    <scope>NUCLEOTIDE SEQUENCE</scope>
    <source>
        <strain evidence="1">AT1</strain>
    </source>
</reference>